<keyword evidence="4" id="KW-1185">Reference proteome</keyword>
<protein>
    <recommendedName>
        <fullName evidence="5">Glutathione transferase</fullName>
    </recommendedName>
</protein>
<dbReference type="SFLD" id="SFLDG00358">
    <property type="entry name" value="Main_(cytGST)"/>
    <property type="match status" value="1"/>
</dbReference>
<accession>A0AAV8UZT4</accession>
<sequence length="264" mass="30056">MIGFQNLIGTSRVRRKAAVMNSEDSCGTLTWLPVSNYSARCRYIILKKGLNIKIEEPTNGMKSPEHLAVSPFGQVPCFQMENGDAMIESLAIMDYLIDRYSDVEPRFLPATPELRARARMICQVHDFHCGINQGAMYRAMNSPADREVGLEKIRKGLDVIELYCEASPFMVGDDLSIADVTVFASSAFYVFMLPRFFGWDFRDGRPKLAKWFEYMRQESPEAAEVFNTVFKALAAWEKNGRWERLGIQRVPSFVEAEHELISSP</sequence>
<dbReference type="InterPro" id="IPR040079">
    <property type="entry name" value="Glutathione_S-Trfase"/>
</dbReference>
<evidence type="ECO:0008006" key="5">
    <source>
        <dbReference type="Google" id="ProtNLM"/>
    </source>
</evidence>
<dbReference type="EMBL" id="JAMWBK010000004">
    <property type="protein sequence ID" value="KAJ8906056.1"/>
    <property type="molecule type" value="Genomic_DNA"/>
</dbReference>
<proteinExistence type="predicted"/>
<dbReference type="GO" id="GO:0005737">
    <property type="term" value="C:cytoplasm"/>
    <property type="evidence" value="ECO:0007669"/>
    <property type="project" value="TreeGrafter"/>
</dbReference>
<evidence type="ECO:0000313" key="3">
    <source>
        <dbReference type="EMBL" id="KAJ8906056.1"/>
    </source>
</evidence>
<dbReference type="InterPro" id="IPR036282">
    <property type="entry name" value="Glutathione-S-Trfase_C_sf"/>
</dbReference>
<evidence type="ECO:0000259" key="1">
    <source>
        <dbReference type="PROSITE" id="PS50404"/>
    </source>
</evidence>
<dbReference type="PANTHER" id="PTHR43968:SF6">
    <property type="entry name" value="GLUTATHIONE S-TRANSFERASE OMEGA"/>
    <property type="match status" value="1"/>
</dbReference>
<dbReference type="PROSITE" id="PS50405">
    <property type="entry name" value="GST_CTER"/>
    <property type="match status" value="1"/>
</dbReference>
<feature type="domain" description="GST C-terminal" evidence="2">
    <location>
        <begin position="111"/>
        <end position="235"/>
    </location>
</feature>
<evidence type="ECO:0000313" key="4">
    <source>
        <dbReference type="Proteomes" id="UP001157974"/>
    </source>
</evidence>
<dbReference type="InterPro" id="IPR010987">
    <property type="entry name" value="Glutathione-S-Trfase_C-like"/>
</dbReference>
<dbReference type="InterPro" id="IPR004045">
    <property type="entry name" value="Glutathione_S-Trfase_N"/>
</dbReference>
<dbReference type="SFLD" id="SFLDS00019">
    <property type="entry name" value="Glutathione_Transferase_(cytos"/>
    <property type="match status" value="1"/>
</dbReference>
<dbReference type="PROSITE" id="PS50404">
    <property type="entry name" value="GST_NTER"/>
    <property type="match status" value="1"/>
</dbReference>
<dbReference type="Pfam" id="PF13417">
    <property type="entry name" value="GST_N_3"/>
    <property type="match status" value="1"/>
</dbReference>
<dbReference type="SUPFAM" id="SSF47616">
    <property type="entry name" value="GST C-terminal domain-like"/>
    <property type="match status" value="1"/>
</dbReference>
<dbReference type="Pfam" id="PF13410">
    <property type="entry name" value="GST_C_2"/>
    <property type="match status" value="1"/>
</dbReference>
<comment type="caution">
    <text evidence="3">The sequence shown here is derived from an EMBL/GenBank/DDBJ whole genome shotgun (WGS) entry which is preliminary data.</text>
</comment>
<feature type="domain" description="GST N-terminal" evidence="1">
    <location>
        <begin position="25"/>
        <end position="104"/>
    </location>
</feature>
<dbReference type="Proteomes" id="UP001157974">
    <property type="component" value="Unassembled WGS sequence"/>
</dbReference>
<evidence type="ECO:0000259" key="2">
    <source>
        <dbReference type="PROSITE" id="PS50405"/>
    </source>
</evidence>
<reference evidence="3 4" key="1">
    <citation type="journal article" date="2023" name="Nat. Commun.">
        <title>Origin of minicircular mitochondrial genomes in red algae.</title>
        <authorList>
            <person name="Lee Y."/>
            <person name="Cho C.H."/>
            <person name="Lee Y.M."/>
            <person name="Park S.I."/>
            <person name="Yang J.H."/>
            <person name="West J.A."/>
            <person name="Bhattacharya D."/>
            <person name="Yoon H.S."/>
        </authorList>
    </citation>
    <scope>NUCLEOTIDE SEQUENCE [LARGE SCALE GENOMIC DNA]</scope>
    <source>
        <strain evidence="3 4">CCMP1338</strain>
        <tissue evidence="3">Whole cell</tissue>
    </source>
</reference>
<dbReference type="InterPro" id="IPR036249">
    <property type="entry name" value="Thioredoxin-like_sf"/>
</dbReference>
<dbReference type="AlphaFoldDB" id="A0AAV8UZT4"/>
<dbReference type="Gene3D" id="1.20.1050.10">
    <property type="match status" value="1"/>
</dbReference>
<organism evidence="3 4">
    <name type="scientific">Rhodosorus marinus</name>
    <dbReference type="NCBI Taxonomy" id="101924"/>
    <lineage>
        <taxon>Eukaryota</taxon>
        <taxon>Rhodophyta</taxon>
        <taxon>Stylonematophyceae</taxon>
        <taxon>Stylonematales</taxon>
        <taxon>Stylonemataceae</taxon>
        <taxon>Rhodosorus</taxon>
    </lineage>
</organism>
<name>A0AAV8UZT4_9RHOD</name>
<gene>
    <name evidence="3" type="ORF">NDN08_002555</name>
</gene>
<dbReference type="InterPro" id="IPR050983">
    <property type="entry name" value="GST_Omega/HSP26"/>
</dbReference>
<dbReference type="SUPFAM" id="SSF52833">
    <property type="entry name" value="Thioredoxin-like"/>
    <property type="match status" value="1"/>
</dbReference>
<dbReference type="Gene3D" id="3.40.30.10">
    <property type="entry name" value="Glutaredoxin"/>
    <property type="match status" value="1"/>
</dbReference>
<dbReference type="PANTHER" id="PTHR43968">
    <property type="match status" value="1"/>
</dbReference>